<feature type="non-terminal residue" evidence="1">
    <location>
        <position position="1"/>
    </location>
</feature>
<evidence type="ECO:0000313" key="1">
    <source>
        <dbReference type="EMBL" id="GAI52167.1"/>
    </source>
</evidence>
<reference evidence="1" key="1">
    <citation type="journal article" date="2014" name="Front. Microbiol.">
        <title>High frequency of phylogenetically diverse reductive dehalogenase-homologous genes in deep subseafloor sedimentary metagenomes.</title>
        <authorList>
            <person name="Kawai M."/>
            <person name="Futagami T."/>
            <person name="Toyoda A."/>
            <person name="Takaki Y."/>
            <person name="Nishi S."/>
            <person name="Hori S."/>
            <person name="Arai W."/>
            <person name="Tsubouchi T."/>
            <person name="Morono Y."/>
            <person name="Uchiyama I."/>
            <person name="Ito T."/>
            <person name="Fujiyama A."/>
            <person name="Inagaki F."/>
            <person name="Takami H."/>
        </authorList>
    </citation>
    <scope>NUCLEOTIDE SEQUENCE</scope>
    <source>
        <strain evidence="1">Expedition CK06-06</strain>
    </source>
</reference>
<dbReference type="AlphaFoldDB" id="X1P789"/>
<proteinExistence type="predicted"/>
<gene>
    <name evidence="1" type="ORF">S06H3_62892</name>
</gene>
<comment type="caution">
    <text evidence="1">The sequence shown here is derived from an EMBL/GenBank/DDBJ whole genome shotgun (WGS) entry which is preliminary data.</text>
</comment>
<name>X1P789_9ZZZZ</name>
<dbReference type="EMBL" id="BARV01041590">
    <property type="protein sequence ID" value="GAI52167.1"/>
    <property type="molecule type" value="Genomic_DNA"/>
</dbReference>
<organism evidence="1">
    <name type="scientific">marine sediment metagenome</name>
    <dbReference type="NCBI Taxonomy" id="412755"/>
    <lineage>
        <taxon>unclassified sequences</taxon>
        <taxon>metagenomes</taxon>
        <taxon>ecological metagenomes</taxon>
    </lineage>
</organism>
<sequence>VNGIIDSNQLATKIDGLDVPASYKDILINEARITLQQRMSMKCFIIN</sequence>
<protein>
    <submittedName>
        <fullName evidence="1">Uncharacterized protein</fullName>
    </submittedName>
</protein>
<accession>X1P789</accession>